<dbReference type="AlphaFoldDB" id="A0A2N9YFI7"/>
<evidence type="ECO:0000259" key="5">
    <source>
        <dbReference type="PROSITE" id="PS51123"/>
    </source>
</evidence>
<dbReference type="PRINTS" id="PR01021">
    <property type="entry name" value="OMPADOMAIN"/>
</dbReference>
<sequence>MKNRFIYQDIERRLSYLVGLIVLFGLIQGCSQLNWQWIQSQFQTLHPHQTDKGLLLVLESVYFTADGTALTPEASGILDALTETIKKNSDGNIAIDGYTDSSGGVGYNLWLSKQRAEQVKLALVARGIDANKIVTEGFGQASPIASNATLEGRQKNRRVEIIILNVIDIPYQKKK</sequence>
<proteinExistence type="predicted"/>
<keyword evidence="2 4" id="KW-0472">Membrane</keyword>
<gene>
    <name evidence="6" type="ORF">BLE401_11400</name>
</gene>
<evidence type="ECO:0000313" key="7">
    <source>
        <dbReference type="Proteomes" id="UP000234271"/>
    </source>
</evidence>
<feature type="domain" description="OmpA-like" evidence="5">
    <location>
        <begin position="50"/>
        <end position="167"/>
    </location>
</feature>
<dbReference type="RefSeq" id="WP_083991523.1">
    <property type="nucleotide sequence ID" value="NZ_CP012373.2"/>
</dbReference>
<dbReference type="Gene3D" id="3.30.1330.60">
    <property type="entry name" value="OmpA-like domain"/>
    <property type="match status" value="1"/>
</dbReference>
<evidence type="ECO:0000256" key="3">
    <source>
        <dbReference type="ARBA" id="ARBA00023237"/>
    </source>
</evidence>
<dbReference type="EMBL" id="CP018889">
    <property type="protein sequence ID" value="AUI69240.2"/>
    <property type="molecule type" value="Genomic_DNA"/>
</dbReference>
<dbReference type="GO" id="GO:0009279">
    <property type="term" value="C:cell outer membrane"/>
    <property type="evidence" value="ECO:0007669"/>
    <property type="project" value="UniProtKB-SubCell"/>
</dbReference>
<dbReference type="PROSITE" id="PS51257">
    <property type="entry name" value="PROKAR_LIPOPROTEIN"/>
    <property type="match status" value="1"/>
</dbReference>
<dbReference type="PANTHER" id="PTHR30329">
    <property type="entry name" value="STATOR ELEMENT OF FLAGELLAR MOTOR COMPLEX"/>
    <property type="match status" value="1"/>
</dbReference>
<name>A0A2N9YFI7_9GAMM</name>
<evidence type="ECO:0000313" key="6">
    <source>
        <dbReference type="EMBL" id="AUI69240.2"/>
    </source>
</evidence>
<evidence type="ECO:0000256" key="1">
    <source>
        <dbReference type="ARBA" id="ARBA00004442"/>
    </source>
</evidence>
<dbReference type="OrthoDB" id="6195779at2"/>
<comment type="subcellular location">
    <subcellularLocation>
        <location evidence="1">Cell outer membrane</location>
    </subcellularLocation>
</comment>
<dbReference type="Proteomes" id="UP000234271">
    <property type="component" value="Chromosome"/>
</dbReference>
<reference evidence="7" key="1">
    <citation type="submission" date="2016-12" db="EMBL/GenBank/DDBJ databases">
        <title>Complete Genome Sequence of Beggiatoa leptomitiformis D-401.</title>
        <authorList>
            <person name="Fomenkov A."/>
            <person name="Vincze T."/>
            <person name="Grabovich M."/>
            <person name="Anton B.P."/>
            <person name="Dubinina G."/>
            <person name="Orlova M."/>
            <person name="Belousova E."/>
            <person name="Roberts R.J."/>
        </authorList>
    </citation>
    <scope>NUCLEOTIDE SEQUENCE [LARGE SCALE GENOMIC DNA]</scope>
    <source>
        <strain evidence="7">D-401</strain>
    </source>
</reference>
<dbReference type="InterPro" id="IPR006664">
    <property type="entry name" value="OMP_bac"/>
</dbReference>
<accession>A0A2N9YFI7</accession>
<dbReference type="Pfam" id="PF00691">
    <property type="entry name" value="OmpA"/>
    <property type="match status" value="1"/>
</dbReference>
<protein>
    <submittedName>
        <fullName evidence="6">OmpA family protein</fullName>
    </submittedName>
</protein>
<dbReference type="InterPro" id="IPR036737">
    <property type="entry name" value="OmpA-like_sf"/>
</dbReference>
<keyword evidence="3" id="KW-0998">Cell outer membrane</keyword>
<dbReference type="PANTHER" id="PTHR30329:SF21">
    <property type="entry name" value="LIPOPROTEIN YIAD-RELATED"/>
    <property type="match status" value="1"/>
</dbReference>
<evidence type="ECO:0000256" key="4">
    <source>
        <dbReference type="PROSITE-ProRule" id="PRU00473"/>
    </source>
</evidence>
<organism evidence="6 7">
    <name type="scientific">Beggiatoa leptomitoformis</name>
    <dbReference type="NCBI Taxonomy" id="288004"/>
    <lineage>
        <taxon>Bacteria</taxon>
        <taxon>Pseudomonadati</taxon>
        <taxon>Pseudomonadota</taxon>
        <taxon>Gammaproteobacteria</taxon>
        <taxon>Thiotrichales</taxon>
        <taxon>Thiotrichaceae</taxon>
        <taxon>Beggiatoa</taxon>
    </lineage>
</organism>
<dbReference type="CDD" id="cd07185">
    <property type="entry name" value="OmpA_C-like"/>
    <property type="match status" value="1"/>
</dbReference>
<dbReference type="InterPro" id="IPR006665">
    <property type="entry name" value="OmpA-like"/>
</dbReference>
<dbReference type="SUPFAM" id="SSF103088">
    <property type="entry name" value="OmpA-like"/>
    <property type="match status" value="1"/>
</dbReference>
<dbReference type="InterPro" id="IPR050330">
    <property type="entry name" value="Bact_OuterMem_StrucFunc"/>
</dbReference>
<evidence type="ECO:0000256" key="2">
    <source>
        <dbReference type="ARBA" id="ARBA00023136"/>
    </source>
</evidence>
<dbReference type="PROSITE" id="PS51123">
    <property type="entry name" value="OMPA_2"/>
    <property type="match status" value="1"/>
</dbReference>
<keyword evidence="7" id="KW-1185">Reference proteome</keyword>